<evidence type="ECO:0000256" key="1">
    <source>
        <dbReference type="ARBA" id="ARBA00007867"/>
    </source>
</evidence>
<dbReference type="Pfam" id="PF01564">
    <property type="entry name" value="Spermine_synth"/>
    <property type="match status" value="1"/>
</dbReference>
<dbReference type="InterPro" id="IPR035246">
    <property type="entry name" value="Spermidine_synt_N"/>
</dbReference>
<protein>
    <recommendedName>
        <fullName evidence="5">thermospermine synthase</fullName>
        <ecNumber evidence="5">2.5.1.79</ecNumber>
    </recommendedName>
</protein>
<evidence type="ECO:0000313" key="8">
    <source>
        <dbReference type="EMBL" id="KAK7250307.1"/>
    </source>
</evidence>
<dbReference type="Gene3D" id="2.30.140.10">
    <property type="entry name" value="Spermidine synthase, tetramerisation domain"/>
    <property type="match status" value="1"/>
</dbReference>
<dbReference type="EMBL" id="JBBJCI010000037">
    <property type="protein sequence ID" value="KAK7250307.1"/>
    <property type="molecule type" value="Genomic_DNA"/>
</dbReference>
<evidence type="ECO:0000256" key="5">
    <source>
        <dbReference type="ARBA" id="ARBA00049721"/>
    </source>
</evidence>
<proteinExistence type="inferred from homology"/>
<dbReference type="PANTHER" id="PTHR43317">
    <property type="entry name" value="THERMOSPERMINE SYNTHASE ACAULIS5"/>
    <property type="match status" value="1"/>
</dbReference>
<evidence type="ECO:0000256" key="2">
    <source>
        <dbReference type="ARBA" id="ARBA00022679"/>
    </source>
</evidence>
<dbReference type="PANTHER" id="PTHR43317:SF1">
    <property type="entry name" value="THERMOSPERMINE SYNTHASE ACAULIS5"/>
    <property type="match status" value="1"/>
</dbReference>
<sequence>MLSSWFRGGGARRAFATHSGADDAAVAQFRLKYAVTALRERVVTEFQTLEVYATSDVGNLLVIDGDAQLSEADEAHYHEMLAHVAVAAAASRAPDAELAALVVGGGDLGARELLRHDRVSSVTVVDIDAQVGAICDRWFATLGPKAVRGDGRLEVVVGDGCRWLEAAGARRFDVIIVDATDQDDGEATTASHPLYTRRFNELARDALTDDGVFVRNFTSLAPYPLDHARRNAAAVCDAFDKVRPFCWFQPCFSAAPRATRAAALDEGVLVEAVRVAQAAALDGGP</sequence>
<accession>A0ABR1GB71</accession>
<reference evidence="8 9" key="1">
    <citation type="submission" date="2024-03" db="EMBL/GenBank/DDBJ databases">
        <title>Aureococcus anophagefferens CCMP1851 and Kratosvirus quantuckense: Draft genome of a second virus-susceptible host strain in the model system.</title>
        <authorList>
            <person name="Chase E."/>
            <person name="Truchon A.R."/>
            <person name="Schepens W."/>
            <person name="Wilhelm S.W."/>
        </authorList>
    </citation>
    <scope>NUCLEOTIDE SEQUENCE [LARGE SCALE GENOMIC DNA]</scope>
    <source>
        <strain evidence="8 9">CCMP1851</strain>
    </source>
</reference>
<comment type="caution">
    <text evidence="8">The sequence shown here is derived from an EMBL/GenBank/DDBJ whole genome shotgun (WGS) entry which is preliminary data.</text>
</comment>
<comment type="catalytic activity">
    <reaction evidence="4">
        <text>S-adenosyl 3-(methylsulfanyl)propylamine + spermidine = thermospermine + S-methyl-5'-thioadenosine + H(+)</text>
        <dbReference type="Rhea" id="RHEA:30515"/>
        <dbReference type="ChEBI" id="CHEBI:15378"/>
        <dbReference type="ChEBI" id="CHEBI:17509"/>
        <dbReference type="ChEBI" id="CHEBI:57443"/>
        <dbReference type="ChEBI" id="CHEBI:57834"/>
        <dbReference type="ChEBI" id="CHEBI:59903"/>
        <dbReference type="EC" id="2.5.1.79"/>
    </reaction>
</comment>
<dbReference type="InterPro" id="IPR001045">
    <property type="entry name" value="Spermi_synthase"/>
</dbReference>
<organism evidence="8 9">
    <name type="scientific">Aureococcus anophagefferens</name>
    <name type="common">Harmful bloom alga</name>
    <dbReference type="NCBI Taxonomy" id="44056"/>
    <lineage>
        <taxon>Eukaryota</taxon>
        <taxon>Sar</taxon>
        <taxon>Stramenopiles</taxon>
        <taxon>Ochrophyta</taxon>
        <taxon>Pelagophyceae</taxon>
        <taxon>Pelagomonadales</taxon>
        <taxon>Pelagomonadaceae</taxon>
        <taxon>Aureococcus</taxon>
    </lineage>
</organism>
<comment type="similarity">
    <text evidence="1">Belongs to the spermidine/spermine synthase family.</text>
</comment>
<dbReference type="SUPFAM" id="SSF53335">
    <property type="entry name" value="S-adenosyl-L-methionine-dependent methyltransferases"/>
    <property type="match status" value="1"/>
</dbReference>
<dbReference type="NCBIfam" id="NF037959">
    <property type="entry name" value="MFS_SpdSyn"/>
    <property type="match status" value="1"/>
</dbReference>
<dbReference type="Gene3D" id="3.40.50.150">
    <property type="entry name" value="Vaccinia Virus protein VP39"/>
    <property type="match status" value="1"/>
</dbReference>
<feature type="active site" description="Proton acceptor" evidence="6">
    <location>
        <position position="178"/>
    </location>
</feature>
<dbReference type="CDD" id="cd02440">
    <property type="entry name" value="AdoMet_MTases"/>
    <property type="match status" value="1"/>
</dbReference>
<evidence type="ECO:0000256" key="6">
    <source>
        <dbReference type="PROSITE-ProRule" id="PRU00354"/>
    </source>
</evidence>
<dbReference type="HAMAP" id="MF_00198">
    <property type="entry name" value="Spermidine_synth"/>
    <property type="match status" value="1"/>
</dbReference>
<dbReference type="InterPro" id="IPR030374">
    <property type="entry name" value="PABS"/>
</dbReference>
<dbReference type="PROSITE" id="PS51006">
    <property type="entry name" value="PABS_2"/>
    <property type="match status" value="1"/>
</dbReference>
<dbReference type="Proteomes" id="UP001363151">
    <property type="component" value="Unassembled WGS sequence"/>
</dbReference>
<dbReference type="InterPro" id="IPR037163">
    <property type="entry name" value="Spermidine_synt_N_sf"/>
</dbReference>
<keyword evidence="2 6" id="KW-0808">Transferase</keyword>
<keyword evidence="3 6" id="KW-0620">Polyamine biosynthesis</keyword>
<name>A0ABR1GB71_AURAN</name>
<dbReference type="InterPro" id="IPR029063">
    <property type="entry name" value="SAM-dependent_MTases_sf"/>
</dbReference>
<evidence type="ECO:0000256" key="3">
    <source>
        <dbReference type="ARBA" id="ARBA00023115"/>
    </source>
</evidence>
<keyword evidence="9" id="KW-1185">Reference proteome</keyword>
<dbReference type="Pfam" id="PF17284">
    <property type="entry name" value="Spermine_synt_N"/>
    <property type="match status" value="1"/>
</dbReference>
<gene>
    <name evidence="8" type="ORF">SO694_00007244</name>
</gene>
<dbReference type="EC" id="2.5.1.79" evidence="5"/>
<evidence type="ECO:0000313" key="9">
    <source>
        <dbReference type="Proteomes" id="UP001363151"/>
    </source>
</evidence>
<feature type="domain" description="PABS" evidence="7">
    <location>
        <begin position="23"/>
        <end position="263"/>
    </location>
</feature>
<evidence type="ECO:0000259" key="7">
    <source>
        <dbReference type="PROSITE" id="PS51006"/>
    </source>
</evidence>
<evidence type="ECO:0000256" key="4">
    <source>
        <dbReference type="ARBA" id="ARBA00048874"/>
    </source>
</evidence>